<gene>
    <name evidence="2" type="ORF">CEUR00632_LOCUS16618</name>
</gene>
<proteinExistence type="predicted"/>
<evidence type="ECO:0000259" key="1">
    <source>
        <dbReference type="Pfam" id="PF07002"/>
    </source>
</evidence>
<dbReference type="PANTHER" id="PTHR45751:SF11">
    <property type="entry name" value="COPINE FAMILY PROTEIN 2"/>
    <property type="match status" value="1"/>
</dbReference>
<dbReference type="InterPro" id="IPR036465">
    <property type="entry name" value="vWFA_dom_sf"/>
</dbReference>
<reference evidence="2" key="1">
    <citation type="submission" date="2021-01" db="EMBL/GenBank/DDBJ databases">
        <authorList>
            <person name="Corre E."/>
            <person name="Pelletier E."/>
            <person name="Niang G."/>
            <person name="Scheremetjew M."/>
            <person name="Finn R."/>
            <person name="Kale V."/>
            <person name="Holt S."/>
            <person name="Cochrane G."/>
            <person name="Meng A."/>
            <person name="Brown T."/>
            <person name="Cohen L."/>
        </authorList>
    </citation>
    <scope>NUCLEOTIDE SEQUENCE</scope>
    <source>
        <strain evidence="2">CCMP219</strain>
    </source>
</reference>
<dbReference type="GO" id="GO:0004842">
    <property type="term" value="F:ubiquitin-protein transferase activity"/>
    <property type="evidence" value="ECO:0007669"/>
    <property type="project" value="TreeGrafter"/>
</dbReference>
<dbReference type="GO" id="GO:0005634">
    <property type="term" value="C:nucleus"/>
    <property type="evidence" value="ECO:0007669"/>
    <property type="project" value="TreeGrafter"/>
</dbReference>
<dbReference type="GO" id="GO:0016567">
    <property type="term" value="P:protein ubiquitination"/>
    <property type="evidence" value="ECO:0007669"/>
    <property type="project" value="TreeGrafter"/>
</dbReference>
<dbReference type="AlphaFoldDB" id="A0A7R9VQY1"/>
<organism evidence="2">
    <name type="scientific">Chlamydomonas euryale</name>
    <dbReference type="NCBI Taxonomy" id="1486919"/>
    <lineage>
        <taxon>Eukaryota</taxon>
        <taxon>Viridiplantae</taxon>
        <taxon>Chlorophyta</taxon>
        <taxon>core chlorophytes</taxon>
        <taxon>Chlorophyceae</taxon>
        <taxon>CS clade</taxon>
        <taxon>Chlamydomonadales</taxon>
        <taxon>Chlamydomonadaceae</taxon>
        <taxon>Chlamydomonas</taxon>
    </lineage>
</organism>
<sequence>MAISIIARTLSAFDDDGLIPALGFGDASTQDNAVFNFFPGGVPAPSLDALVARYRELTPYVKLAGPTSFAPAIYEGMRIVAASGNQYHILVIVADGQVTRGSDMPHNMLSAQEQATVRAIVAARCGHGRSYVGSYGEWRWAARFGWVLRGSVSWKLS</sequence>
<dbReference type="SUPFAM" id="SSF53300">
    <property type="entry name" value="vWA-like"/>
    <property type="match status" value="1"/>
</dbReference>
<name>A0A7R9VQY1_9CHLO</name>
<evidence type="ECO:0000313" key="2">
    <source>
        <dbReference type="EMBL" id="CAD8302543.1"/>
    </source>
</evidence>
<dbReference type="PANTHER" id="PTHR45751">
    <property type="entry name" value="COPINE FAMILY PROTEIN 1"/>
    <property type="match status" value="1"/>
</dbReference>
<feature type="domain" description="Copine C-terminal" evidence="1">
    <location>
        <begin position="2"/>
        <end position="123"/>
    </location>
</feature>
<dbReference type="InterPro" id="IPR010734">
    <property type="entry name" value="Copine_C"/>
</dbReference>
<dbReference type="InterPro" id="IPR052079">
    <property type="entry name" value="E3_ligase/Copine_domain"/>
</dbReference>
<dbReference type="Pfam" id="PF07002">
    <property type="entry name" value="Copine"/>
    <property type="match status" value="1"/>
</dbReference>
<dbReference type="EMBL" id="HBEC01035797">
    <property type="protein sequence ID" value="CAD8302543.1"/>
    <property type="molecule type" value="Transcribed_RNA"/>
</dbReference>
<accession>A0A7R9VQY1</accession>
<protein>
    <recommendedName>
        <fullName evidence="1">Copine C-terminal domain-containing protein</fullName>
    </recommendedName>
</protein>